<dbReference type="RefSeq" id="WP_371569079.1">
    <property type="nucleotide sequence ID" value="NZ_JASMRN010000004.1"/>
</dbReference>
<comment type="caution">
    <text evidence="1">The sequence shown here is derived from an EMBL/GenBank/DDBJ whole genome shotgun (WGS) entry which is preliminary data.</text>
</comment>
<evidence type="ECO:0008006" key="3">
    <source>
        <dbReference type="Google" id="ProtNLM"/>
    </source>
</evidence>
<protein>
    <recommendedName>
        <fullName evidence="3">Glucosamine-6-phosphate deaminase</fullName>
    </recommendedName>
</protein>
<keyword evidence="2" id="KW-1185">Reference proteome</keyword>
<gene>
    <name evidence="1" type="ORF">QO192_06480</name>
</gene>
<proteinExistence type="predicted"/>
<dbReference type="EMBL" id="JASMRN010000004">
    <property type="protein sequence ID" value="MEZ7514928.1"/>
    <property type="molecule type" value="Genomic_DNA"/>
</dbReference>
<sequence length="222" mass="25660">MKIETVNIEEIINHSIQNIFRTDTSKPGYVLFDFGTQISSSAFRAVMIGLKNGLATFIQERYNKQLDYQWLGRFDQQVNTPYHLDNASEQSILMLGYEPSGIESELFLADYDSYYHSNTKEIEKEGALYEPIIQESDADILPFRVKLDPFDNRHFKLVVINNSNSKSNREMLGLYHKATIIEPDLDKSRVVNSMMLNLIPMNEKLKNVIDVEHFINTTLVNK</sequence>
<organism evidence="1 2">
    <name type="scientific">Flavobacterium frigidarium</name>
    <dbReference type="NCBI Taxonomy" id="99286"/>
    <lineage>
        <taxon>Bacteria</taxon>
        <taxon>Pseudomonadati</taxon>
        <taxon>Bacteroidota</taxon>
        <taxon>Flavobacteriia</taxon>
        <taxon>Flavobacteriales</taxon>
        <taxon>Flavobacteriaceae</taxon>
        <taxon>Flavobacterium</taxon>
    </lineage>
</organism>
<evidence type="ECO:0000313" key="2">
    <source>
        <dbReference type="Proteomes" id="UP001568894"/>
    </source>
</evidence>
<name>A0ABV4KB93_9FLAO</name>
<evidence type="ECO:0000313" key="1">
    <source>
        <dbReference type="EMBL" id="MEZ7514928.1"/>
    </source>
</evidence>
<accession>A0ABV4KB93</accession>
<reference evidence="1 2" key="1">
    <citation type="submission" date="2023-05" db="EMBL/GenBank/DDBJ databases">
        <title>Adaptations of aquatic viruses from atmosphere-close ecosystems of the Central Arctic Ocean.</title>
        <authorList>
            <person name="Rahlff J."/>
            <person name="Holmfeldt K."/>
        </authorList>
    </citation>
    <scope>NUCLEOTIDE SEQUENCE [LARGE SCALE GENOMIC DNA]</scope>
    <source>
        <strain evidence="1 2">Arc14</strain>
    </source>
</reference>
<dbReference type="Proteomes" id="UP001568894">
    <property type="component" value="Unassembled WGS sequence"/>
</dbReference>